<accession>A0A6C0K7E8</accession>
<organism evidence="1">
    <name type="scientific">viral metagenome</name>
    <dbReference type="NCBI Taxonomy" id="1070528"/>
    <lineage>
        <taxon>unclassified sequences</taxon>
        <taxon>metagenomes</taxon>
        <taxon>organismal metagenomes</taxon>
    </lineage>
</organism>
<sequence>MIIKKAIDPDKESAGLIEYKSTASLEDMKGAFVTTYYFRDSDCTTCNDFKGQDSPWVKTDVYKVGILRYLDVTTQPDFEGWKVIIYLDQHSLENPFFKTNTDEERVKKHKKEWMEISQHPNVVFAVVDWPEYAVGAKGDGKTIDNAILRALRFKAFYDFPDCPIFLRDADTLFENLIKGENGTSTLPNFTPALTKWEKTLWDKLKELFAAPNSYRILVASQPNYYRQWHVHPKTGKRTTGCYAAITSCLGNLSEFKDGSLWKLCLQYLRENMQIIKNGNDLVPSNISKPTYIGKDEQLLSFVIIPAIFDKIYFYYFEYIKIEGGPVKESQETPFARMLIAEGITKYPSPYRESRNNNAPVETKEANEITETTILNPESIKYALSEENNALMKKIFQYYLSDTTTPSKQMGGGARGRSRNGRWIRVKRARQRRRYTRRR</sequence>
<name>A0A6C0K7E8_9ZZZZ</name>
<dbReference type="AlphaFoldDB" id="A0A6C0K7E8"/>
<protein>
    <submittedName>
        <fullName evidence="1">Uncharacterized protein</fullName>
    </submittedName>
</protein>
<reference evidence="1" key="1">
    <citation type="journal article" date="2020" name="Nature">
        <title>Giant virus diversity and host interactions through global metagenomics.</title>
        <authorList>
            <person name="Schulz F."/>
            <person name="Roux S."/>
            <person name="Paez-Espino D."/>
            <person name="Jungbluth S."/>
            <person name="Walsh D.A."/>
            <person name="Denef V.J."/>
            <person name="McMahon K.D."/>
            <person name="Konstantinidis K.T."/>
            <person name="Eloe-Fadrosh E.A."/>
            <person name="Kyrpides N.C."/>
            <person name="Woyke T."/>
        </authorList>
    </citation>
    <scope>NUCLEOTIDE SEQUENCE</scope>
    <source>
        <strain evidence="1">GVMAG-S-1101172-89</strain>
    </source>
</reference>
<proteinExistence type="predicted"/>
<evidence type="ECO:0000313" key="1">
    <source>
        <dbReference type="EMBL" id="QHU12996.1"/>
    </source>
</evidence>
<dbReference type="EMBL" id="MN740812">
    <property type="protein sequence ID" value="QHU12996.1"/>
    <property type="molecule type" value="Genomic_DNA"/>
</dbReference>